<reference evidence="1" key="1">
    <citation type="journal article" date="2015" name="Nature">
        <title>Complex archaea that bridge the gap between prokaryotes and eukaryotes.</title>
        <authorList>
            <person name="Spang A."/>
            <person name="Saw J.H."/>
            <person name="Jorgensen S.L."/>
            <person name="Zaremba-Niedzwiedzka K."/>
            <person name="Martijn J."/>
            <person name="Lind A.E."/>
            <person name="van Eijk R."/>
            <person name="Schleper C."/>
            <person name="Guy L."/>
            <person name="Ettema T.J."/>
        </authorList>
    </citation>
    <scope>NUCLEOTIDE SEQUENCE</scope>
</reference>
<accession>A0A0F8ZRW5</accession>
<name>A0A0F8ZRW5_9ZZZZ</name>
<feature type="non-terminal residue" evidence="1">
    <location>
        <position position="1"/>
    </location>
</feature>
<evidence type="ECO:0000313" key="1">
    <source>
        <dbReference type="EMBL" id="KKK69124.1"/>
    </source>
</evidence>
<organism evidence="1">
    <name type="scientific">marine sediment metagenome</name>
    <dbReference type="NCBI Taxonomy" id="412755"/>
    <lineage>
        <taxon>unclassified sequences</taxon>
        <taxon>metagenomes</taxon>
        <taxon>ecological metagenomes</taxon>
    </lineage>
</organism>
<sequence length="25" mass="2862">SLIVIRMRHVPFAKEILPDEQVTLG</sequence>
<gene>
    <name evidence="1" type="ORF">LCGC14_2937200</name>
</gene>
<comment type="caution">
    <text evidence="1">The sequence shown here is derived from an EMBL/GenBank/DDBJ whole genome shotgun (WGS) entry which is preliminary data.</text>
</comment>
<dbReference type="EMBL" id="LAZR01058805">
    <property type="protein sequence ID" value="KKK69124.1"/>
    <property type="molecule type" value="Genomic_DNA"/>
</dbReference>
<protein>
    <submittedName>
        <fullName evidence="1">Uncharacterized protein</fullName>
    </submittedName>
</protein>
<proteinExistence type="predicted"/>
<dbReference type="AlphaFoldDB" id="A0A0F8ZRW5"/>